<dbReference type="KEGG" id="ngl:RG1141_PA08370"/>
<reference evidence="11" key="1">
    <citation type="journal article" date="2014" name="BMC Genomics">
        <title>Genome sequencing of two Neorhizobium galegae strains reveals a noeT gene responsible for the unusual acetylation of the nodulation factors.</title>
        <authorList>
            <person name="Osterman J."/>
            <person name="Marsh J."/>
            <person name="Laine P.K."/>
            <person name="Zeng Z."/>
            <person name="Alatalo E."/>
            <person name="Sullivan J.T."/>
            <person name="Young J.P."/>
            <person name="Thomas-Oates J."/>
            <person name="Paulin L."/>
            <person name="Lindstrom K."/>
        </authorList>
    </citation>
    <scope>NUCLEOTIDE SEQUENCE [LARGE SCALE GENOMIC DNA]</scope>
    <source>
        <strain evidence="11">HAMBI 1141</strain>
        <plasmid evidence="11">II</plasmid>
    </source>
</reference>
<protein>
    <submittedName>
        <fullName evidence="10">ABC-type spermidine/putrescine transport system, permease component II</fullName>
    </submittedName>
</protein>
<accession>A0A068THS3</accession>
<evidence type="ECO:0000256" key="5">
    <source>
        <dbReference type="ARBA" id="ARBA00022692"/>
    </source>
</evidence>
<feature type="transmembrane region" description="Helical" evidence="8">
    <location>
        <begin position="132"/>
        <end position="156"/>
    </location>
</feature>
<keyword evidence="3" id="KW-1003">Cell membrane</keyword>
<feature type="transmembrane region" description="Helical" evidence="8">
    <location>
        <begin position="206"/>
        <end position="231"/>
    </location>
</feature>
<dbReference type="InterPro" id="IPR000515">
    <property type="entry name" value="MetI-like"/>
</dbReference>
<dbReference type="Pfam" id="PF00528">
    <property type="entry name" value="BPD_transp_1"/>
    <property type="match status" value="1"/>
</dbReference>
<keyword evidence="5 8" id="KW-0812">Transmembrane</keyword>
<comment type="similarity">
    <text evidence="8">Belongs to the binding-protein-dependent transport system permease family.</text>
</comment>
<keyword evidence="10" id="KW-0614">Plasmid</keyword>
<dbReference type="InterPro" id="IPR035906">
    <property type="entry name" value="MetI-like_sf"/>
</dbReference>
<keyword evidence="2 8" id="KW-0813">Transport</keyword>
<evidence type="ECO:0000256" key="2">
    <source>
        <dbReference type="ARBA" id="ARBA00022448"/>
    </source>
</evidence>
<proteinExistence type="inferred from homology"/>
<dbReference type="eggNOG" id="COG1177">
    <property type="taxonomic scope" value="Bacteria"/>
</dbReference>
<evidence type="ECO:0000256" key="7">
    <source>
        <dbReference type="ARBA" id="ARBA00023136"/>
    </source>
</evidence>
<geneLocation type="plasmid" evidence="11">
    <name>II</name>
</geneLocation>
<keyword evidence="7 8" id="KW-0472">Membrane</keyword>
<evidence type="ECO:0000256" key="1">
    <source>
        <dbReference type="ARBA" id="ARBA00004429"/>
    </source>
</evidence>
<dbReference type="PATRIC" id="fig|1028801.3.peg.5437"/>
<feature type="transmembrane region" description="Helical" evidence="8">
    <location>
        <begin position="90"/>
        <end position="120"/>
    </location>
</feature>
<sequence length="295" mass="31563">MSPDMDYALAEREAAEIEGRRPKPTRHQAMGLRYISGVAMTVGLAALLFFLILPTVLVIPMSLGSADYLEFPPKGITFKWYVRYLTDPDWIAATLFSLKIALATTATATIIGTLAAIALVRGDLPGKAVLQAMTISPMIVPHIVIAVSVFVAFAPLKLSGNFVGFLIAHTMLAVPYVVLTVTASLQRFDTTLELAALNCGAGRSRAFFSVVLPGIAPGVSSGAVFAFLASFDEATVAFFLSGIDGKTITRKMFEDIDFNLTPVVAAVSTIMVLVSLLVMGGLTLFQKHQKATSWN</sequence>
<dbReference type="HOGENOM" id="CLU_016047_3_1_5"/>
<dbReference type="Proteomes" id="UP000028186">
    <property type="component" value="Plasmid pHAMBI1141a"/>
</dbReference>
<dbReference type="SUPFAM" id="SSF161098">
    <property type="entry name" value="MetI-like"/>
    <property type="match status" value="1"/>
</dbReference>
<feature type="transmembrane region" description="Helical" evidence="8">
    <location>
        <begin position="162"/>
        <end position="185"/>
    </location>
</feature>
<gene>
    <name evidence="10" type="ORF">RG1141_PA08370</name>
</gene>
<name>A0A068THS3_NEOGA</name>
<dbReference type="EMBL" id="HG938356">
    <property type="protein sequence ID" value="CDN57669.1"/>
    <property type="molecule type" value="Genomic_DNA"/>
</dbReference>
<dbReference type="PANTHER" id="PTHR43357">
    <property type="entry name" value="INNER MEMBRANE ABC TRANSPORTER PERMEASE PROTEIN YDCV"/>
    <property type="match status" value="1"/>
</dbReference>
<dbReference type="AlphaFoldDB" id="A0A068THS3"/>
<dbReference type="PROSITE" id="PS50928">
    <property type="entry name" value="ABC_TM1"/>
    <property type="match status" value="1"/>
</dbReference>
<evidence type="ECO:0000313" key="10">
    <source>
        <dbReference type="EMBL" id="CDN57669.1"/>
    </source>
</evidence>
<dbReference type="GO" id="GO:0055085">
    <property type="term" value="P:transmembrane transport"/>
    <property type="evidence" value="ECO:0007669"/>
    <property type="project" value="InterPro"/>
</dbReference>
<evidence type="ECO:0000256" key="4">
    <source>
        <dbReference type="ARBA" id="ARBA00022519"/>
    </source>
</evidence>
<organism evidence="10 11">
    <name type="scientific">Neorhizobium galegae bv. officinalis bv. officinalis str. HAMBI 1141</name>
    <dbReference type="NCBI Taxonomy" id="1028801"/>
    <lineage>
        <taxon>Bacteria</taxon>
        <taxon>Pseudomonadati</taxon>
        <taxon>Pseudomonadota</taxon>
        <taxon>Alphaproteobacteria</taxon>
        <taxon>Hyphomicrobiales</taxon>
        <taxon>Rhizobiaceae</taxon>
        <taxon>Rhizobium/Agrobacterium group</taxon>
        <taxon>Neorhizobium</taxon>
    </lineage>
</organism>
<dbReference type="Gene3D" id="1.10.3720.10">
    <property type="entry name" value="MetI-like"/>
    <property type="match status" value="1"/>
</dbReference>
<keyword evidence="4" id="KW-0997">Cell inner membrane</keyword>
<evidence type="ECO:0000256" key="6">
    <source>
        <dbReference type="ARBA" id="ARBA00022989"/>
    </source>
</evidence>
<dbReference type="CDD" id="cd06261">
    <property type="entry name" value="TM_PBP2"/>
    <property type="match status" value="1"/>
</dbReference>
<feature type="domain" description="ABC transmembrane type-1" evidence="9">
    <location>
        <begin position="94"/>
        <end position="282"/>
    </location>
</feature>
<comment type="subcellular location">
    <subcellularLocation>
        <location evidence="1">Cell inner membrane</location>
        <topology evidence="1">Multi-pass membrane protein</topology>
    </subcellularLocation>
    <subcellularLocation>
        <location evidence="8">Cell membrane</location>
        <topology evidence="8">Multi-pass membrane protein</topology>
    </subcellularLocation>
</comment>
<feature type="transmembrane region" description="Helical" evidence="8">
    <location>
        <begin position="263"/>
        <end position="285"/>
    </location>
</feature>
<evidence type="ECO:0000256" key="8">
    <source>
        <dbReference type="RuleBase" id="RU363032"/>
    </source>
</evidence>
<feature type="transmembrane region" description="Helical" evidence="8">
    <location>
        <begin position="31"/>
        <end position="59"/>
    </location>
</feature>
<evidence type="ECO:0000256" key="3">
    <source>
        <dbReference type="ARBA" id="ARBA00022475"/>
    </source>
</evidence>
<dbReference type="PANTHER" id="PTHR43357:SF4">
    <property type="entry name" value="INNER MEMBRANE ABC TRANSPORTER PERMEASE PROTEIN YDCV"/>
    <property type="match status" value="1"/>
</dbReference>
<dbReference type="GO" id="GO:0005886">
    <property type="term" value="C:plasma membrane"/>
    <property type="evidence" value="ECO:0007669"/>
    <property type="project" value="UniProtKB-SubCell"/>
</dbReference>
<keyword evidence="6 8" id="KW-1133">Transmembrane helix</keyword>
<evidence type="ECO:0000259" key="9">
    <source>
        <dbReference type="PROSITE" id="PS50928"/>
    </source>
</evidence>
<evidence type="ECO:0000313" key="11">
    <source>
        <dbReference type="Proteomes" id="UP000028186"/>
    </source>
</evidence>